<gene>
    <name evidence="1" type="ORF">BN988_02857</name>
</gene>
<dbReference type="Proteomes" id="UP000028863">
    <property type="component" value="Unassembled WGS sequence"/>
</dbReference>
<reference evidence="1" key="1">
    <citation type="submission" date="2014-03" db="EMBL/GenBank/DDBJ databases">
        <title>Draft genome sequencing of Oceanobacillus picturae strain S1 isolated from human gut.</title>
        <authorList>
            <person name="Croce O."/>
            <person name="Lagier J.C."/>
            <person name="Raoult D."/>
        </authorList>
    </citation>
    <scope>NUCLEOTIDE SEQUENCE [LARGE SCALE GENOMIC DNA]</scope>
    <source>
        <strain evidence="1">S1</strain>
    </source>
</reference>
<evidence type="ECO:0000313" key="2">
    <source>
        <dbReference type="Proteomes" id="UP000028863"/>
    </source>
</evidence>
<dbReference type="RefSeq" id="WP_036577313.1">
    <property type="nucleotide sequence ID" value="NZ_CABLBW010000002.1"/>
</dbReference>
<sequence>MSLAVQEFQKQDSESKRAIDKYYESHKEELLKYPNLVPTFDFKTKKVYCVYKPRSVDNLLKMMINLRKEEVDRNLKKFGYWERRHYVYRQLNLKESKKSKKVCSSKQSNPRINEFTELAKFFSFAFDVNAGVFVHLLNKETGDTYYQPTESLKDSIKLSTILQSPRFNRNIDLMYSLSTFKTMKSATDENVYSIPLIQIDVDYRKIKQYKKMTPQQVWQIILEEEVGKTIPHPSAIEYGHQLRLLYKIKDLYIKKGSEASKNIARRISKVFANRLSEYGAEYQPITSHGRILGSINSKDGSTIKMKVFGHDFTIEGIKEEWLDPLPSWYLEWKSKQKKKGKIIHLHNTLTLNKKRLRDFFRIVDYFDGDLDGRRFLCFMVRSHALLAGYSPDEAKDMMFELNERFKTPLKKSSIDQDTRNVERKQYAPKNQTILEHLSIPPQMEEKLQLQTIISAGEKKRRNRVKKASQYREEVYGNLHISKRILIEEEKQKIINLLSQGVVKKDICIRLSIQPKTLQRRIRELKKEGRL</sequence>
<reference evidence="1" key="2">
    <citation type="submission" date="2014-03" db="EMBL/GenBank/DDBJ databases">
        <authorList>
            <person name="Urmite Genomes"/>
        </authorList>
    </citation>
    <scope>NUCLEOTIDE SEQUENCE</scope>
    <source>
        <strain evidence="1">S1</strain>
    </source>
</reference>
<dbReference type="AlphaFoldDB" id="W9AFP4"/>
<protein>
    <submittedName>
        <fullName evidence="1">Uncharacterized protein</fullName>
    </submittedName>
</protein>
<evidence type="ECO:0000313" key="1">
    <source>
        <dbReference type="EMBL" id="CDO04303.1"/>
    </source>
</evidence>
<keyword evidence="2" id="KW-1185">Reference proteome</keyword>
<comment type="caution">
    <text evidence="1">The sequence shown here is derived from an EMBL/GenBank/DDBJ whole genome shotgun (WGS) entry which is preliminary data.</text>
</comment>
<accession>W9AFP4</accession>
<dbReference type="EMBL" id="CCAX010000002">
    <property type="protein sequence ID" value="CDO04303.1"/>
    <property type="molecule type" value="Genomic_DNA"/>
</dbReference>
<dbReference type="eggNOG" id="COG2522">
    <property type="taxonomic scope" value="Bacteria"/>
</dbReference>
<organism evidence="1 2">
    <name type="scientific">Oceanobacillus picturae</name>
    <dbReference type="NCBI Taxonomy" id="171693"/>
    <lineage>
        <taxon>Bacteria</taxon>
        <taxon>Bacillati</taxon>
        <taxon>Bacillota</taxon>
        <taxon>Bacilli</taxon>
        <taxon>Bacillales</taxon>
        <taxon>Bacillaceae</taxon>
        <taxon>Oceanobacillus</taxon>
    </lineage>
</organism>
<proteinExistence type="predicted"/>
<name>W9AFP4_9BACI</name>